<sequence>MSFRWLPYDGRRHAVPVDLQPGGGGETLCGTEFSPVLEFAPASLWPASWHECQGCDNA</sequence>
<name>A0ABW1PGC5_9PSEU</name>
<dbReference type="Pfam" id="PF16827">
    <property type="entry name" value="zf-HC3"/>
    <property type="match status" value="1"/>
</dbReference>
<protein>
    <submittedName>
        <fullName evidence="1">Zinc finger protein</fullName>
    </submittedName>
</protein>
<keyword evidence="2" id="KW-1185">Reference proteome</keyword>
<reference evidence="2" key="1">
    <citation type="journal article" date="2019" name="Int. J. Syst. Evol. Microbiol.">
        <title>The Global Catalogue of Microorganisms (GCM) 10K type strain sequencing project: providing services to taxonomists for standard genome sequencing and annotation.</title>
        <authorList>
            <consortium name="The Broad Institute Genomics Platform"/>
            <consortium name="The Broad Institute Genome Sequencing Center for Infectious Disease"/>
            <person name="Wu L."/>
            <person name="Ma J."/>
        </authorList>
    </citation>
    <scope>NUCLEOTIDE SEQUENCE [LARGE SCALE GENOMIC DNA]</scope>
    <source>
        <strain evidence="2">CGMCC 4.7246</strain>
    </source>
</reference>
<organism evidence="1 2">
    <name type="scientific">Saccharothrix lopnurensis</name>
    <dbReference type="NCBI Taxonomy" id="1670621"/>
    <lineage>
        <taxon>Bacteria</taxon>
        <taxon>Bacillati</taxon>
        <taxon>Actinomycetota</taxon>
        <taxon>Actinomycetes</taxon>
        <taxon>Pseudonocardiales</taxon>
        <taxon>Pseudonocardiaceae</taxon>
        <taxon>Saccharothrix</taxon>
    </lineage>
</organism>
<comment type="caution">
    <text evidence="1">The sequence shown here is derived from an EMBL/GenBank/DDBJ whole genome shotgun (WGS) entry which is preliminary data.</text>
</comment>
<gene>
    <name evidence="1" type="ORF">ACFP3R_32220</name>
</gene>
<dbReference type="InterPro" id="IPR031795">
    <property type="entry name" value="Zf-HC3"/>
</dbReference>
<dbReference type="RefSeq" id="WP_380641644.1">
    <property type="nucleotide sequence ID" value="NZ_JBHSQO010000052.1"/>
</dbReference>
<evidence type="ECO:0000313" key="2">
    <source>
        <dbReference type="Proteomes" id="UP001596220"/>
    </source>
</evidence>
<accession>A0ABW1PGC5</accession>
<dbReference type="EMBL" id="JBHSQO010000052">
    <property type="protein sequence ID" value="MFC6093957.1"/>
    <property type="molecule type" value="Genomic_DNA"/>
</dbReference>
<evidence type="ECO:0000313" key="1">
    <source>
        <dbReference type="EMBL" id="MFC6093957.1"/>
    </source>
</evidence>
<proteinExistence type="predicted"/>
<dbReference type="Proteomes" id="UP001596220">
    <property type="component" value="Unassembled WGS sequence"/>
</dbReference>